<accession>A0A9D4H9S7</accession>
<dbReference type="OrthoDB" id="6144433at2759"/>
<protein>
    <recommendedName>
        <fullName evidence="5">Band 7 domain-containing protein</fullName>
    </recommendedName>
</protein>
<evidence type="ECO:0000256" key="1">
    <source>
        <dbReference type="SAM" id="MobiDB-lite"/>
    </source>
</evidence>
<dbReference type="EMBL" id="JAIWYP010000004">
    <property type="protein sequence ID" value="KAH3830068.1"/>
    <property type="molecule type" value="Genomic_DNA"/>
</dbReference>
<evidence type="ECO:0000256" key="2">
    <source>
        <dbReference type="SAM" id="Phobius"/>
    </source>
</evidence>
<organism evidence="3 4">
    <name type="scientific">Dreissena polymorpha</name>
    <name type="common">Zebra mussel</name>
    <name type="synonym">Mytilus polymorpha</name>
    <dbReference type="NCBI Taxonomy" id="45954"/>
    <lineage>
        <taxon>Eukaryota</taxon>
        <taxon>Metazoa</taxon>
        <taxon>Spiralia</taxon>
        <taxon>Lophotrochozoa</taxon>
        <taxon>Mollusca</taxon>
        <taxon>Bivalvia</taxon>
        <taxon>Autobranchia</taxon>
        <taxon>Heteroconchia</taxon>
        <taxon>Euheterodonta</taxon>
        <taxon>Imparidentia</taxon>
        <taxon>Neoheterodontei</taxon>
        <taxon>Myida</taxon>
        <taxon>Dreissenoidea</taxon>
        <taxon>Dreissenidae</taxon>
        <taxon>Dreissena</taxon>
    </lineage>
</organism>
<dbReference type="AlphaFoldDB" id="A0A9D4H9S7"/>
<keyword evidence="2" id="KW-1133">Transmembrane helix</keyword>
<comment type="caution">
    <text evidence="3">The sequence shown here is derived from an EMBL/GenBank/DDBJ whole genome shotgun (WGS) entry which is preliminary data.</text>
</comment>
<evidence type="ECO:0000313" key="4">
    <source>
        <dbReference type="Proteomes" id="UP000828390"/>
    </source>
</evidence>
<keyword evidence="2" id="KW-0472">Membrane</keyword>
<evidence type="ECO:0000313" key="3">
    <source>
        <dbReference type="EMBL" id="KAH3830068.1"/>
    </source>
</evidence>
<keyword evidence="2" id="KW-0812">Transmembrane</keyword>
<sequence>MEGRRLLENVSSPRTDYLAMAAQPGNAPQLRSDSSVDPSADGENPSSSGMVPIGVSPPDYAAVIRDQNQFGVAGVQESAAVNQADVQVWTEEAGDSILTTEEIEMIMQMRDARGDYLDSNASPCYDESIEMEEYTKQIEKSPEERKDAADGFTDLQTMEYNGQGTTSLNEAVADEETGRAASQEISFDNECTSCGPLNGAVTSFRRFLARQPPKKIFLYGVLVTVILGILLLVSLLPASIVYVDYHQIALKQNKITNIVDSDSVYYGGCYVLGPTTKFIYFDASTHDVVQEFDVFTLDTISVKITFSMHYFLRPREVGKLFRLFHMDYEDVIKKMALSVLRNLASTEITVDNFRFDRSYVETLMHAAVRDKLGGTCCPDCCTSRDCQSNDYCSTCSSAPTCHQGYHIDVRYFNLLSVKIPNAVFEKYLHATILKVQTEREDFIQEHAVTVKETEQQTKNITNRAAEQVEAGQATAYKIAMMANAQSERTRQLGLIQALNQMYTRLNVTQLDRKLSLMMVRELEANVDNLYSGYGYDSHTLYAGPRK</sequence>
<feature type="transmembrane region" description="Helical" evidence="2">
    <location>
        <begin position="216"/>
        <end position="243"/>
    </location>
</feature>
<dbReference type="Proteomes" id="UP000828390">
    <property type="component" value="Unassembled WGS sequence"/>
</dbReference>
<proteinExistence type="predicted"/>
<feature type="region of interest" description="Disordered" evidence="1">
    <location>
        <begin position="23"/>
        <end position="53"/>
    </location>
</feature>
<keyword evidence="4" id="KW-1185">Reference proteome</keyword>
<reference evidence="3" key="1">
    <citation type="journal article" date="2019" name="bioRxiv">
        <title>The Genome of the Zebra Mussel, Dreissena polymorpha: A Resource for Invasive Species Research.</title>
        <authorList>
            <person name="McCartney M.A."/>
            <person name="Auch B."/>
            <person name="Kono T."/>
            <person name="Mallez S."/>
            <person name="Zhang Y."/>
            <person name="Obille A."/>
            <person name="Becker A."/>
            <person name="Abrahante J.E."/>
            <person name="Garbe J."/>
            <person name="Badalamenti J.P."/>
            <person name="Herman A."/>
            <person name="Mangelson H."/>
            <person name="Liachko I."/>
            <person name="Sullivan S."/>
            <person name="Sone E.D."/>
            <person name="Koren S."/>
            <person name="Silverstein K.A.T."/>
            <person name="Beckman K.B."/>
            <person name="Gohl D.M."/>
        </authorList>
    </citation>
    <scope>NUCLEOTIDE SEQUENCE</scope>
    <source>
        <strain evidence="3">Duluth1</strain>
        <tissue evidence="3">Whole animal</tissue>
    </source>
</reference>
<reference evidence="3" key="2">
    <citation type="submission" date="2020-11" db="EMBL/GenBank/DDBJ databases">
        <authorList>
            <person name="McCartney M.A."/>
            <person name="Auch B."/>
            <person name="Kono T."/>
            <person name="Mallez S."/>
            <person name="Becker A."/>
            <person name="Gohl D.M."/>
            <person name="Silverstein K.A.T."/>
            <person name="Koren S."/>
            <person name="Bechman K.B."/>
            <person name="Herman A."/>
            <person name="Abrahante J.E."/>
            <person name="Garbe J."/>
        </authorList>
    </citation>
    <scope>NUCLEOTIDE SEQUENCE</scope>
    <source>
        <strain evidence="3">Duluth1</strain>
        <tissue evidence="3">Whole animal</tissue>
    </source>
</reference>
<name>A0A9D4H9S7_DREPO</name>
<gene>
    <name evidence="3" type="ORF">DPMN_103305</name>
</gene>
<evidence type="ECO:0008006" key="5">
    <source>
        <dbReference type="Google" id="ProtNLM"/>
    </source>
</evidence>